<feature type="compositionally biased region" description="Low complexity" evidence="13">
    <location>
        <begin position="544"/>
        <end position="553"/>
    </location>
</feature>
<dbReference type="InterPro" id="IPR004090">
    <property type="entry name" value="Chemotax_Me-accpt_rcpt"/>
</dbReference>
<dbReference type="InterPro" id="IPR003122">
    <property type="entry name" value="Tar_rcpt_lig-bd"/>
</dbReference>
<evidence type="ECO:0000256" key="1">
    <source>
        <dbReference type="ARBA" id="ARBA00004429"/>
    </source>
</evidence>
<organism evidence="17 18">
    <name type="scientific">Kushneria konosiri</name>
    <dbReference type="NCBI Taxonomy" id="698828"/>
    <lineage>
        <taxon>Bacteria</taxon>
        <taxon>Pseudomonadati</taxon>
        <taxon>Pseudomonadota</taxon>
        <taxon>Gammaproteobacteria</taxon>
        <taxon>Oceanospirillales</taxon>
        <taxon>Halomonadaceae</taxon>
        <taxon>Kushneria</taxon>
    </lineage>
</organism>
<evidence type="ECO:0000256" key="4">
    <source>
        <dbReference type="ARBA" id="ARBA00022500"/>
    </source>
</evidence>
<evidence type="ECO:0000256" key="3">
    <source>
        <dbReference type="ARBA" id="ARBA00022481"/>
    </source>
</evidence>
<accession>A0A2Z2H652</accession>
<dbReference type="InterPro" id="IPR003660">
    <property type="entry name" value="HAMP_dom"/>
</dbReference>
<dbReference type="PANTHER" id="PTHR43531">
    <property type="entry name" value="PROTEIN ICFG"/>
    <property type="match status" value="1"/>
</dbReference>
<dbReference type="CDD" id="cd06225">
    <property type="entry name" value="HAMP"/>
    <property type="match status" value="1"/>
</dbReference>
<dbReference type="PROSITE" id="PS50885">
    <property type="entry name" value="HAMP"/>
    <property type="match status" value="1"/>
</dbReference>
<dbReference type="CDD" id="cd11386">
    <property type="entry name" value="MCP_signal"/>
    <property type="match status" value="1"/>
</dbReference>
<dbReference type="GO" id="GO:0007165">
    <property type="term" value="P:signal transduction"/>
    <property type="evidence" value="ECO:0007669"/>
    <property type="project" value="UniProtKB-KW"/>
</dbReference>
<dbReference type="SUPFAM" id="SSF58104">
    <property type="entry name" value="Methyl-accepting chemotaxis protein (MCP) signaling domain"/>
    <property type="match status" value="1"/>
</dbReference>
<feature type="coiled-coil region" evidence="12">
    <location>
        <begin position="467"/>
        <end position="505"/>
    </location>
</feature>
<keyword evidence="8 14" id="KW-0472">Membrane</keyword>
<dbReference type="Pfam" id="PF00015">
    <property type="entry name" value="MCPsignal"/>
    <property type="match status" value="1"/>
</dbReference>
<evidence type="ECO:0000259" key="15">
    <source>
        <dbReference type="PROSITE" id="PS50111"/>
    </source>
</evidence>
<dbReference type="AlphaFoldDB" id="A0A2Z2H652"/>
<evidence type="ECO:0000256" key="14">
    <source>
        <dbReference type="SAM" id="Phobius"/>
    </source>
</evidence>
<protein>
    <recommendedName>
        <fullName evidence="19">Methyl-accepting chemotaxis protein</fullName>
    </recommendedName>
</protein>
<dbReference type="PANTHER" id="PTHR43531:SF14">
    <property type="entry name" value="METHYL-ACCEPTING CHEMOTAXIS PROTEIN I-RELATED"/>
    <property type="match status" value="1"/>
</dbReference>
<dbReference type="RefSeq" id="WP_086621586.1">
    <property type="nucleotide sequence ID" value="NZ_CP021323.1"/>
</dbReference>
<evidence type="ECO:0000256" key="5">
    <source>
        <dbReference type="ARBA" id="ARBA00022519"/>
    </source>
</evidence>
<proteinExistence type="inferred from homology"/>
<keyword evidence="7 14" id="KW-1133">Transmembrane helix</keyword>
<dbReference type="GO" id="GO:0005886">
    <property type="term" value="C:plasma membrane"/>
    <property type="evidence" value="ECO:0007669"/>
    <property type="project" value="UniProtKB-SubCell"/>
</dbReference>
<feature type="domain" description="Methyl-accepting transducer" evidence="15">
    <location>
        <begin position="267"/>
        <end position="496"/>
    </location>
</feature>
<feature type="region of interest" description="Disordered" evidence="13">
    <location>
        <begin position="516"/>
        <end position="576"/>
    </location>
</feature>
<evidence type="ECO:0000256" key="9">
    <source>
        <dbReference type="ARBA" id="ARBA00023224"/>
    </source>
</evidence>
<dbReference type="GO" id="GO:0004888">
    <property type="term" value="F:transmembrane signaling receptor activity"/>
    <property type="evidence" value="ECO:0007669"/>
    <property type="project" value="InterPro"/>
</dbReference>
<evidence type="ECO:0000313" key="18">
    <source>
        <dbReference type="Proteomes" id="UP000250025"/>
    </source>
</evidence>
<dbReference type="Proteomes" id="UP000250025">
    <property type="component" value="Chromosome"/>
</dbReference>
<feature type="transmembrane region" description="Helical" evidence="14">
    <location>
        <begin position="185"/>
        <end position="206"/>
    </location>
</feature>
<evidence type="ECO:0008006" key="19">
    <source>
        <dbReference type="Google" id="ProtNLM"/>
    </source>
</evidence>
<sequence length="576" mass="61845">MILNRSVKHRLVAIAAAMAVLLILIGAAGAWGMKSITDNFDRAYNRDVLPLRILDQVDSAISDSQVDLLRARNDGTAQGLQNLLSVYPRYRNASDSNWQEYKTRNVTSPEERALADLIAPDLAEYWRRFDANVERMKSGDFSPPTGNLQLREPYLAVSGNLGKAGDINEQQVQAKFLASQKNMNVLLTAIAGAVLFALAMTTLAFWRFARGILGPLNQARDISGEIAQGNLANTIEIKGRDEFAGLLGNLNDMQKQLAHVVSDVRNNAEAVGSASSEIASGNDDLSRRTQEQAASLEETAASMEEITSTVRQNADNATQASQLAQNVRQKAHDGSQVVEKTTLAMAEISASSQKIAEIVGLIDSIAFQTNLLALNAAVEAARAGEQGRGFAVVASEVRTLSSRSAEAARDIKALVNDSVEKVNNGSELVNHSGRTLQEIVTGINSMAEIVTEIASASQEQTSGIEQINQAISQMDSVTQQNAALVEEAAAASRSMEQSARALKEQVAYFRVTATGPRPVASPALKRPNMTTASASTPARKTEPVRTPAAATRKPAPPATRKPAVQAHSDAEEWETF</sequence>
<keyword evidence="2" id="KW-1003">Cell membrane</keyword>
<dbReference type="KEGG" id="kus:B9G99_08045"/>
<comment type="subcellular location">
    <subcellularLocation>
        <location evidence="1">Cell inner membrane</location>
        <topology evidence="1">Multi-pass membrane protein</topology>
    </subcellularLocation>
</comment>
<dbReference type="Pfam" id="PF00672">
    <property type="entry name" value="HAMP"/>
    <property type="match status" value="1"/>
</dbReference>
<dbReference type="InterPro" id="IPR004089">
    <property type="entry name" value="MCPsignal_dom"/>
</dbReference>
<keyword evidence="12" id="KW-0175">Coiled coil</keyword>
<evidence type="ECO:0000256" key="2">
    <source>
        <dbReference type="ARBA" id="ARBA00022475"/>
    </source>
</evidence>
<dbReference type="FunFam" id="1.10.287.950:FF:000001">
    <property type="entry name" value="Methyl-accepting chemotaxis sensory transducer"/>
    <property type="match status" value="1"/>
</dbReference>
<gene>
    <name evidence="17" type="ORF">B9G99_08045</name>
</gene>
<dbReference type="Pfam" id="PF02203">
    <property type="entry name" value="TarH"/>
    <property type="match status" value="1"/>
</dbReference>
<evidence type="ECO:0000256" key="6">
    <source>
        <dbReference type="ARBA" id="ARBA00022692"/>
    </source>
</evidence>
<feature type="domain" description="HAMP" evidence="16">
    <location>
        <begin position="210"/>
        <end position="262"/>
    </location>
</feature>
<evidence type="ECO:0000256" key="13">
    <source>
        <dbReference type="SAM" id="MobiDB-lite"/>
    </source>
</evidence>
<evidence type="ECO:0000256" key="11">
    <source>
        <dbReference type="PROSITE-ProRule" id="PRU00284"/>
    </source>
</evidence>
<keyword evidence="5" id="KW-0997">Cell inner membrane</keyword>
<feature type="compositionally biased region" description="Polar residues" evidence="13">
    <location>
        <begin position="528"/>
        <end position="538"/>
    </location>
</feature>
<evidence type="ECO:0000259" key="16">
    <source>
        <dbReference type="PROSITE" id="PS50885"/>
    </source>
</evidence>
<dbReference type="GO" id="GO:0006935">
    <property type="term" value="P:chemotaxis"/>
    <property type="evidence" value="ECO:0007669"/>
    <property type="project" value="UniProtKB-KW"/>
</dbReference>
<evidence type="ECO:0000256" key="12">
    <source>
        <dbReference type="SAM" id="Coils"/>
    </source>
</evidence>
<keyword evidence="3" id="KW-0488">Methylation</keyword>
<dbReference type="PROSITE" id="PS50111">
    <property type="entry name" value="CHEMOTAXIS_TRANSDUC_2"/>
    <property type="match status" value="1"/>
</dbReference>
<dbReference type="SMART" id="SM00304">
    <property type="entry name" value="HAMP"/>
    <property type="match status" value="1"/>
</dbReference>
<evidence type="ECO:0000256" key="10">
    <source>
        <dbReference type="ARBA" id="ARBA00029447"/>
    </source>
</evidence>
<evidence type="ECO:0000313" key="17">
    <source>
        <dbReference type="EMBL" id="ARS52835.1"/>
    </source>
</evidence>
<keyword evidence="18" id="KW-1185">Reference proteome</keyword>
<evidence type="ECO:0000256" key="7">
    <source>
        <dbReference type="ARBA" id="ARBA00022989"/>
    </source>
</evidence>
<dbReference type="OrthoDB" id="2489132at2"/>
<keyword evidence="9 11" id="KW-0807">Transducer</keyword>
<dbReference type="PRINTS" id="PR00260">
    <property type="entry name" value="CHEMTRNSDUCR"/>
</dbReference>
<evidence type="ECO:0000256" key="8">
    <source>
        <dbReference type="ARBA" id="ARBA00023136"/>
    </source>
</evidence>
<dbReference type="EMBL" id="CP021323">
    <property type="protein sequence ID" value="ARS52835.1"/>
    <property type="molecule type" value="Genomic_DNA"/>
</dbReference>
<dbReference type="Gene3D" id="1.10.287.950">
    <property type="entry name" value="Methyl-accepting chemotaxis protein"/>
    <property type="match status" value="1"/>
</dbReference>
<keyword evidence="6 14" id="KW-0812">Transmembrane</keyword>
<keyword evidence="4" id="KW-0145">Chemotaxis</keyword>
<dbReference type="SMART" id="SM00283">
    <property type="entry name" value="MA"/>
    <property type="match status" value="1"/>
</dbReference>
<reference evidence="17 18" key="1">
    <citation type="journal article" date="2017" name="Int. J. Syst. Evol. Microbiol.">
        <title>Kushneria konosiri sp. nov., isolated from the Korean salt-fermented seafood Daemi-jeot.</title>
        <authorList>
            <person name="Yun J.H."/>
            <person name="Park S.K."/>
            <person name="Lee J.Y."/>
            <person name="Jung M.J."/>
            <person name="Bae J.W."/>
        </authorList>
    </citation>
    <scope>NUCLEOTIDE SEQUENCE [LARGE SCALE GENOMIC DNA]</scope>
    <source>
        <strain evidence="17 18">X49</strain>
    </source>
</reference>
<name>A0A2Z2H652_9GAMM</name>
<comment type="similarity">
    <text evidence="10">Belongs to the methyl-accepting chemotaxis (MCP) protein family.</text>
</comment>
<dbReference type="InterPro" id="IPR051310">
    <property type="entry name" value="MCP_chemotaxis"/>
</dbReference>